<evidence type="ECO:0000256" key="2">
    <source>
        <dbReference type="ARBA" id="ARBA00022694"/>
    </source>
</evidence>
<dbReference type="SUPFAM" id="SSF53032">
    <property type="entry name" value="tRNA-intron endonuclease catalytic domain-like"/>
    <property type="match status" value="1"/>
</dbReference>
<accession>G3BDA4</accession>
<dbReference type="Gene3D" id="3.40.1350.10">
    <property type="match status" value="1"/>
</dbReference>
<keyword evidence="2" id="KW-0819">tRNA processing</keyword>
<dbReference type="GO" id="GO:0003676">
    <property type="term" value="F:nucleic acid binding"/>
    <property type="evidence" value="ECO:0007669"/>
    <property type="project" value="InterPro"/>
</dbReference>
<dbReference type="OrthoDB" id="5554151at2759"/>
<dbReference type="HOGENOM" id="CLU_083361_2_0_1"/>
<dbReference type="PANTHER" id="PTHR28518">
    <property type="entry name" value="TRNA-SPLICING ENDONUCLEASE SUBUNIT SEN15"/>
    <property type="match status" value="1"/>
</dbReference>
<dbReference type="GO" id="GO:0000213">
    <property type="term" value="F:tRNA-intron lyase activity"/>
    <property type="evidence" value="ECO:0007669"/>
    <property type="project" value="TreeGrafter"/>
</dbReference>
<keyword evidence="5" id="KW-1185">Reference proteome</keyword>
<dbReference type="Pfam" id="PF09631">
    <property type="entry name" value="Sen15"/>
    <property type="match status" value="1"/>
</dbReference>
<proteinExistence type="inferred from homology"/>
<name>G3BDA4_CANTC</name>
<evidence type="ECO:0000256" key="1">
    <source>
        <dbReference type="ARBA" id="ARBA00006091"/>
    </source>
</evidence>
<dbReference type="eggNOG" id="ENOG502SC4F">
    <property type="taxonomic scope" value="Eukaryota"/>
</dbReference>
<feature type="domain" description="tRNA-splicing endonuclease subunit Sen15" evidence="3">
    <location>
        <begin position="10"/>
        <end position="122"/>
    </location>
</feature>
<evidence type="ECO:0000313" key="4">
    <source>
        <dbReference type="EMBL" id="EGV60282.1"/>
    </source>
</evidence>
<comment type="similarity">
    <text evidence="1">Belongs to the SEN15 family.</text>
</comment>
<dbReference type="PANTHER" id="PTHR28518:SF1">
    <property type="entry name" value="TRNA-SPLICING ENDONUCLEASE SUBUNIT SEN15"/>
    <property type="match status" value="1"/>
</dbReference>
<dbReference type="InterPro" id="IPR018593">
    <property type="entry name" value="tRNA-endonuc_su_Sen15"/>
</dbReference>
<gene>
    <name evidence="4" type="ORF">CANTEDRAFT_110382</name>
</gene>
<dbReference type="GO" id="GO:0000379">
    <property type="term" value="P:tRNA-type intron splice site recognition and cleavage"/>
    <property type="evidence" value="ECO:0007669"/>
    <property type="project" value="InterPro"/>
</dbReference>
<dbReference type="InterPro" id="IPR011856">
    <property type="entry name" value="tRNA_endonuc-like_dom_sf"/>
</dbReference>
<organism evidence="5">
    <name type="scientific">Candida tenuis (strain ATCC 10573 / BCRC 21748 / CBS 615 / JCM 9827 / NBRC 10315 / NRRL Y-1498 / VKM Y-70)</name>
    <name type="common">Yeast</name>
    <name type="synonym">Yamadazyma tenuis</name>
    <dbReference type="NCBI Taxonomy" id="590646"/>
    <lineage>
        <taxon>Eukaryota</taxon>
        <taxon>Fungi</taxon>
        <taxon>Dikarya</taxon>
        <taxon>Ascomycota</taxon>
        <taxon>Saccharomycotina</taxon>
        <taxon>Pichiomycetes</taxon>
        <taxon>Debaryomycetaceae</taxon>
        <taxon>Yamadazyma</taxon>
    </lineage>
</organism>
<sequence length="122" mass="13402">MSSGSLGHRVKQNLEYHNLWSDVQTFVIGSGPSIVDILYAAPPNNPSTTNPTDLELDGGKQWIIPQAVDSQKNLSVKQINTWFVEIGKISGQRPKSILIALVNDDSTVVYYKIHDGVATPKQ</sequence>
<dbReference type="AlphaFoldDB" id="G3BDA4"/>
<dbReference type="InterPro" id="IPR036167">
    <property type="entry name" value="tRNA_intron_Endo_cat-like_sf"/>
</dbReference>
<evidence type="ECO:0000259" key="3">
    <source>
        <dbReference type="Pfam" id="PF09631"/>
    </source>
</evidence>
<reference evidence="4 5" key="1">
    <citation type="journal article" date="2011" name="Proc. Natl. Acad. Sci. U.S.A.">
        <title>Comparative genomics of xylose-fermenting fungi for enhanced biofuel production.</title>
        <authorList>
            <person name="Wohlbach D.J."/>
            <person name="Kuo A."/>
            <person name="Sato T.K."/>
            <person name="Potts K.M."/>
            <person name="Salamov A.A."/>
            <person name="LaButti K.M."/>
            <person name="Sun H."/>
            <person name="Clum A."/>
            <person name="Pangilinan J.L."/>
            <person name="Lindquist E.A."/>
            <person name="Lucas S."/>
            <person name="Lapidus A."/>
            <person name="Jin M."/>
            <person name="Gunawan C."/>
            <person name="Balan V."/>
            <person name="Dale B.E."/>
            <person name="Jeffries T.W."/>
            <person name="Zinkel R."/>
            <person name="Barry K.W."/>
            <person name="Grigoriev I.V."/>
            <person name="Gasch A.P."/>
        </authorList>
    </citation>
    <scope>NUCLEOTIDE SEQUENCE [LARGE SCALE GENOMIC DNA]</scope>
    <source>
        <strain evidence="5">ATCC 10573 / BCRC 21748 / CBS 615 / JCM 9827 / NBRC 10315 / NRRL Y-1498 / VKM Y-70</strain>
    </source>
</reference>
<dbReference type="GO" id="GO:0000214">
    <property type="term" value="C:tRNA-intron endonuclease complex"/>
    <property type="evidence" value="ECO:0007669"/>
    <property type="project" value="InterPro"/>
</dbReference>
<evidence type="ECO:0000313" key="5">
    <source>
        <dbReference type="Proteomes" id="UP000000707"/>
    </source>
</evidence>
<dbReference type="STRING" id="590646.G3BDA4"/>
<dbReference type="EMBL" id="GL996528">
    <property type="protein sequence ID" value="EGV60282.1"/>
    <property type="molecule type" value="Genomic_DNA"/>
</dbReference>
<protein>
    <recommendedName>
        <fullName evidence="3">tRNA-splicing endonuclease subunit Sen15 domain-containing protein</fullName>
    </recommendedName>
</protein>
<dbReference type="Proteomes" id="UP000000707">
    <property type="component" value="Unassembled WGS sequence"/>
</dbReference>
<dbReference type="InterPro" id="IPR042777">
    <property type="entry name" value="Sen15_fungi"/>
</dbReference>